<gene>
    <name evidence="1" type="ORF">Golob_023720</name>
</gene>
<dbReference type="EMBL" id="JABEZX010000003">
    <property type="protein sequence ID" value="MBA0552948.1"/>
    <property type="molecule type" value="Genomic_DNA"/>
</dbReference>
<evidence type="ECO:0008006" key="3">
    <source>
        <dbReference type="Google" id="ProtNLM"/>
    </source>
</evidence>
<reference evidence="1 2" key="1">
    <citation type="journal article" date="2019" name="Genome Biol. Evol.">
        <title>Insights into the evolution of the New World diploid cottons (Gossypium, subgenus Houzingenia) based on genome sequencing.</title>
        <authorList>
            <person name="Grover C.E."/>
            <person name="Arick M.A. 2nd"/>
            <person name="Thrash A."/>
            <person name="Conover J.L."/>
            <person name="Sanders W.S."/>
            <person name="Peterson D.G."/>
            <person name="Frelichowski J.E."/>
            <person name="Scheffler J.A."/>
            <person name="Scheffler B.E."/>
            <person name="Wendel J.F."/>
        </authorList>
    </citation>
    <scope>NUCLEOTIDE SEQUENCE [LARGE SCALE GENOMIC DNA]</scope>
    <source>
        <strain evidence="1">157</strain>
        <tissue evidence="1">Leaf</tissue>
    </source>
</reference>
<dbReference type="Gene3D" id="3.30.420.10">
    <property type="entry name" value="Ribonuclease H-like superfamily/Ribonuclease H"/>
    <property type="match status" value="1"/>
</dbReference>
<name>A0A7J8LKJ1_9ROSI</name>
<dbReference type="InterPro" id="IPR036397">
    <property type="entry name" value="RNaseH_sf"/>
</dbReference>
<evidence type="ECO:0000313" key="1">
    <source>
        <dbReference type="EMBL" id="MBA0552948.1"/>
    </source>
</evidence>
<sequence length="114" mass="13270">MKQLTATGLVFPVGVRVRIRYHKQPLEECKVGLAGRNLIWEVDSIYVVNVLTNNAKDEEINLIRKPQDYLKEWYVVIKHVYGEDNKLVDDLTSMAWRQTLQSAFYYSPQVALLD</sequence>
<organism evidence="1 2">
    <name type="scientific">Gossypium lobatum</name>
    <dbReference type="NCBI Taxonomy" id="34289"/>
    <lineage>
        <taxon>Eukaryota</taxon>
        <taxon>Viridiplantae</taxon>
        <taxon>Streptophyta</taxon>
        <taxon>Embryophyta</taxon>
        <taxon>Tracheophyta</taxon>
        <taxon>Spermatophyta</taxon>
        <taxon>Magnoliopsida</taxon>
        <taxon>eudicotyledons</taxon>
        <taxon>Gunneridae</taxon>
        <taxon>Pentapetalae</taxon>
        <taxon>rosids</taxon>
        <taxon>malvids</taxon>
        <taxon>Malvales</taxon>
        <taxon>Malvaceae</taxon>
        <taxon>Malvoideae</taxon>
        <taxon>Gossypium</taxon>
    </lineage>
</organism>
<proteinExistence type="predicted"/>
<comment type="caution">
    <text evidence="1">The sequence shown here is derived from an EMBL/GenBank/DDBJ whole genome shotgun (WGS) entry which is preliminary data.</text>
</comment>
<dbReference type="Proteomes" id="UP000593572">
    <property type="component" value="Unassembled WGS sequence"/>
</dbReference>
<evidence type="ECO:0000313" key="2">
    <source>
        <dbReference type="Proteomes" id="UP000593572"/>
    </source>
</evidence>
<accession>A0A7J8LKJ1</accession>
<keyword evidence="2" id="KW-1185">Reference proteome</keyword>
<dbReference type="GO" id="GO:0003676">
    <property type="term" value="F:nucleic acid binding"/>
    <property type="evidence" value="ECO:0007669"/>
    <property type="project" value="InterPro"/>
</dbReference>
<dbReference type="AlphaFoldDB" id="A0A7J8LKJ1"/>
<protein>
    <recommendedName>
        <fullName evidence="3">RNase H type-1 domain-containing protein</fullName>
    </recommendedName>
</protein>